<gene>
    <name evidence="1" type="ORF">BJ138DRAFT_1000697</name>
</gene>
<organism evidence="1 2">
    <name type="scientific">Hygrophoropsis aurantiaca</name>
    <dbReference type="NCBI Taxonomy" id="72124"/>
    <lineage>
        <taxon>Eukaryota</taxon>
        <taxon>Fungi</taxon>
        <taxon>Dikarya</taxon>
        <taxon>Basidiomycota</taxon>
        <taxon>Agaricomycotina</taxon>
        <taxon>Agaricomycetes</taxon>
        <taxon>Agaricomycetidae</taxon>
        <taxon>Boletales</taxon>
        <taxon>Coniophorineae</taxon>
        <taxon>Hygrophoropsidaceae</taxon>
        <taxon>Hygrophoropsis</taxon>
    </lineage>
</organism>
<protein>
    <submittedName>
        <fullName evidence="1">RTA1 like protein-domain-containing protein</fullName>
    </submittedName>
</protein>
<dbReference type="Proteomes" id="UP000790377">
    <property type="component" value="Unassembled WGS sequence"/>
</dbReference>
<reference evidence="1" key="1">
    <citation type="journal article" date="2021" name="New Phytol.">
        <title>Evolutionary innovations through gain and loss of genes in the ectomycorrhizal Boletales.</title>
        <authorList>
            <person name="Wu G."/>
            <person name="Miyauchi S."/>
            <person name="Morin E."/>
            <person name="Kuo A."/>
            <person name="Drula E."/>
            <person name="Varga T."/>
            <person name="Kohler A."/>
            <person name="Feng B."/>
            <person name="Cao Y."/>
            <person name="Lipzen A."/>
            <person name="Daum C."/>
            <person name="Hundley H."/>
            <person name="Pangilinan J."/>
            <person name="Johnson J."/>
            <person name="Barry K."/>
            <person name="LaButti K."/>
            <person name="Ng V."/>
            <person name="Ahrendt S."/>
            <person name="Min B."/>
            <person name="Choi I.G."/>
            <person name="Park H."/>
            <person name="Plett J.M."/>
            <person name="Magnuson J."/>
            <person name="Spatafora J.W."/>
            <person name="Nagy L.G."/>
            <person name="Henrissat B."/>
            <person name="Grigoriev I.V."/>
            <person name="Yang Z.L."/>
            <person name="Xu J."/>
            <person name="Martin F.M."/>
        </authorList>
    </citation>
    <scope>NUCLEOTIDE SEQUENCE</scope>
    <source>
        <strain evidence="1">ATCC 28755</strain>
    </source>
</reference>
<sequence>MTSPDRRIILFVLWLVSGVIHHVQAALIPTGPPADPFLDPKDDMYNPLRYIASNILTGIAFGLVLLIALTQTYWVKRYGAKWMLAMVIGEYTYIAGFGCRFGLHYHPDSEGIYIAEYLFIVLSPCAFIAANYVLLGRLSGYLGTTDHVLLPARRLTIIFVSSDITTFLIQAAGGSLTVSHNPTMALTGSHIFLAGLVLQLASFLIFSCIYTRFLYRVYTLDREVWTMHSELPWYRSWKTLAAALAVSCFGILIRSGYRVAELSQGFQGYLATTEAFFYALDTLPLVIAISVYVPFWPGRFIPREIDLLPKDPQVNSMEQGNYTHLMSNSAHFT</sequence>
<accession>A0ACB8AMD9</accession>
<dbReference type="EMBL" id="MU267617">
    <property type="protein sequence ID" value="KAH7914178.1"/>
    <property type="molecule type" value="Genomic_DNA"/>
</dbReference>
<name>A0ACB8AMD9_9AGAM</name>
<keyword evidence="2" id="KW-1185">Reference proteome</keyword>
<evidence type="ECO:0000313" key="2">
    <source>
        <dbReference type="Proteomes" id="UP000790377"/>
    </source>
</evidence>
<comment type="caution">
    <text evidence="1">The sequence shown here is derived from an EMBL/GenBank/DDBJ whole genome shotgun (WGS) entry which is preliminary data.</text>
</comment>
<proteinExistence type="predicted"/>
<evidence type="ECO:0000313" key="1">
    <source>
        <dbReference type="EMBL" id="KAH7914178.1"/>
    </source>
</evidence>